<keyword evidence="2" id="KW-1185">Reference proteome</keyword>
<sequence>MRQATNMEVIQEKEFSPVGPSTMINHLLQISAATRERRVISLFVESTLILCFFI</sequence>
<gene>
    <name evidence="1" type="ORF">DPMN_178857</name>
</gene>
<dbReference type="AlphaFoldDB" id="A0A9D4EBD3"/>
<dbReference type="EMBL" id="JAIWYP010000009">
    <property type="protein sequence ID" value="KAH3777414.1"/>
    <property type="molecule type" value="Genomic_DNA"/>
</dbReference>
<dbReference type="Proteomes" id="UP000828390">
    <property type="component" value="Unassembled WGS sequence"/>
</dbReference>
<accession>A0A9D4EBD3</accession>
<proteinExistence type="predicted"/>
<evidence type="ECO:0000313" key="2">
    <source>
        <dbReference type="Proteomes" id="UP000828390"/>
    </source>
</evidence>
<protein>
    <submittedName>
        <fullName evidence="1">Uncharacterized protein</fullName>
    </submittedName>
</protein>
<reference evidence="1" key="1">
    <citation type="journal article" date="2019" name="bioRxiv">
        <title>The Genome of the Zebra Mussel, Dreissena polymorpha: A Resource for Invasive Species Research.</title>
        <authorList>
            <person name="McCartney M.A."/>
            <person name="Auch B."/>
            <person name="Kono T."/>
            <person name="Mallez S."/>
            <person name="Zhang Y."/>
            <person name="Obille A."/>
            <person name="Becker A."/>
            <person name="Abrahante J.E."/>
            <person name="Garbe J."/>
            <person name="Badalamenti J.P."/>
            <person name="Herman A."/>
            <person name="Mangelson H."/>
            <person name="Liachko I."/>
            <person name="Sullivan S."/>
            <person name="Sone E.D."/>
            <person name="Koren S."/>
            <person name="Silverstein K.A.T."/>
            <person name="Beckman K.B."/>
            <person name="Gohl D.M."/>
        </authorList>
    </citation>
    <scope>NUCLEOTIDE SEQUENCE</scope>
    <source>
        <strain evidence="1">Duluth1</strain>
        <tissue evidence="1">Whole animal</tissue>
    </source>
</reference>
<organism evidence="1 2">
    <name type="scientific">Dreissena polymorpha</name>
    <name type="common">Zebra mussel</name>
    <name type="synonym">Mytilus polymorpha</name>
    <dbReference type="NCBI Taxonomy" id="45954"/>
    <lineage>
        <taxon>Eukaryota</taxon>
        <taxon>Metazoa</taxon>
        <taxon>Spiralia</taxon>
        <taxon>Lophotrochozoa</taxon>
        <taxon>Mollusca</taxon>
        <taxon>Bivalvia</taxon>
        <taxon>Autobranchia</taxon>
        <taxon>Heteroconchia</taxon>
        <taxon>Euheterodonta</taxon>
        <taxon>Imparidentia</taxon>
        <taxon>Neoheterodontei</taxon>
        <taxon>Myida</taxon>
        <taxon>Dreissenoidea</taxon>
        <taxon>Dreissenidae</taxon>
        <taxon>Dreissena</taxon>
    </lineage>
</organism>
<name>A0A9D4EBD3_DREPO</name>
<comment type="caution">
    <text evidence="1">The sequence shown here is derived from an EMBL/GenBank/DDBJ whole genome shotgun (WGS) entry which is preliminary data.</text>
</comment>
<evidence type="ECO:0000313" key="1">
    <source>
        <dbReference type="EMBL" id="KAH3777414.1"/>
    </source>
</evidence>
<reference evidence="1" key="2">
    <citation type="submission" date="2020-11" db="EMBL/GenBank/DDBJ databases">
        <authorList>
            <person name="McCartney M.A."/>
            <person name="Auch B."/>
            <person name="Kono T."/>
            <person name="Mallez S."/>
            <person name="Becker A."/>
            <person name="Gohl D.M."/>
            <person name="Silverstein K.A.T."/>
            <person name="Koren S."/>
            <person name="Bechman K.B."/>
            <person name="Herman A."/>
            <person name="Abrahante J.E."/>
            <person name="Garbe J."/>
        </authorList>
    </citation>
    <scope>NUCLEOTIDE SEQUENCE</scope>
    <source>
        <strain evidence="1">Duluth1</strain>
        <tissue evidence="1">Whole animal</tissue>
    </source>
</reference>